<dbReference type="Gene3D" id="2.40.10.340">
    <property type="entry name" value="Rod shape-determining protein MreC, domain 1"/>
    <property type="match status" value="1"/>
</dbReference>
<keyword evidence="3 5" id="KW-0133">Cell shape</keyword>
<dbReference type="NCBIfam" id="TIGR00219">
    <property type="entry name" value="mreC"/>
    <property type="match status" value="1"/>
</dbReference>
<evidence type="ECO:0000259" key="7">
    <source>
        <dbReference type="Pfam" id="PF04085"/>
    </source>
</evidence>
<dbReference type="Proteomes" id="UP000193136">
    <property type="component" value="Unassembled WGS sequence"/>
</dbReference>
<dbReference type="InterPro" id="IPR007221">
    <property type="entry name" value="MreC"/>
</dbReference>
<dbReference type="RefSeq" id="WP_085009228.1">
    <property type="nucleotide sequence ID" value="NZ_NAAD01000002.1"/>
</dbReference>
<sequence length="272" mass="30727">MLELFRKYRTLLLAGCLLLAALMFYSYQLRHRPRTSLFQRGLLQLTAPFQQLLDQSIETLADAWDHYLWLVSTARENDQLRTANRQLRARLDALEETRLANQRLRKLLDFKQSVNFNMLPAQVIAEDASSWFRTVVIDKGTRDGVREGLPVVVAEGVVGRTIQVAPYQSRVLLVTDASSALAVLIQPTRSRAVCRGRGDRLILDYALRSEKVAAGDQVVTSGMGGIFPKGLRVGRVIEAERGNYGLFQMVQVEPSVDFSRLEEVLVLLREKP</sequence>
<feature type="domain" description="Rod shape-determining protein MreC beta-barrel core" evidence="7">
    <location>
        <begin position="123"/>
        <end position="267"/>
    </location>
</feature>
<reference evidence="8 9" key="1">
    <citation type="submission" date="2017-03" db="EMBL/GenBank/DDBJ databases">
        <title>Genome sequence of Geothermobacter sp. EPR-M, Deep-Sea Iron Reducer.</title>
        <authorList>
            <person name="Tully B."/>
            <person name="Savalia P."/>
            <person name="Abuyen K."/>
            <person name="Baughan C."/>
            <person name="Romero E."/>
            <person name="Ronkowski C."/>
            <person name="Torres B."/>
            <person name="Tremblay J."/>
            <person name="Trujillo A."/>
            <person name="Tyler M."/>
            <person name="Perez-Rodriguez I."/>
            <person name="Amend J."/>
        </authorList>
    </citation>
    <scope>NUCLEOTIDE SEQUENCE [LARGE SCALE GENOMIC DNA]</scope>
    <source>
        <strain evidence="8 9">EPR-M</strain>
    </source>
</reference>
<keyword evidence="9" id="KW-1185">Reference proteome</keyword>
<dbReference type="InterPro" id="IPR042177">
    <property type="entry name" value="Cell/Rod_1"/>
</dbReference>
<organism evidence="8 9">
    <name type="scientific">Geothermobacter hydrogeniphilus</name>
    <dbReference type="NCBI Taxonomy" id="1969733"/>
    <lineage>
        <taxon>Bacteria</taxon>
        <taxon>Pseudomonadati</taxon>
        <taxon>Thermodesulfobacteriota</taxon>
        <taxon>Desulfuromonadia</taxon>
        <taxon>Desulfuromonadales</taxon>
        <taxon>Geothermobacteraceae</taxon>
        <taxon>Geothermobacter</taxon>
    </lineage>
</organism>
<dbReference type="Gene3D" id="2.40.10.350">
    <property type="entry name" value="Rod shape-determining protein MreC, domain 2"/>
    <property type="match status" value="1"/>
</dbReference>
<dbReference type="OrthoDB" id="9808025at2"/>
<comment type="function">
    <text evidence="5">Involved in formation and maintenance of cell shape.</text>
</comment>
<evidence type="ECO:0000256" key="5">
    <source>
        <dbReference type="PIRNR" id="PIRNR038471"/>
    </source>
</evidence>
<dbReference type="EMBL" id="NAAD01000002">
    <property type="protein sequence ID" value="ORJ62988.1"/>
    <property type="molecule type" value="Genomic_DNA"/>
</dbReference>
<evidence type="ECO:0000256" key="3">
    <source>
        <dbReference type="ARBA" id="ARBA00022960"/>
    </source>
</evidence>
<dbReference type="InterPro" id="IPR055342">
    <property type="entry name" value="MreC_beta-barrel_core"/>
</dbReference>
<dbReference type="GO" id="GO:0005886">
    <property type="term" value="C:plasma membrane"/>
    <property type="evidence" value="ECO:0007669"/>
    <property type="project" value="TreeGrafter"/>
</dbReference>
<evidence type="ECO:0000313" key="9">
    <source>
        <dbReference type="Proteomes" id="UP000193136"/>
    </source>
</evidence>
<evidence type="ECO:0000256" key="1">
    <source>
        <dbReference type="ARBA" id="ARBA00009369"/>
    </source>
</evidence>
<dbReference type="PANTHER" id="PTHR34138">
    <property type="entry name" value="CELL SHAPE-DETERMINING PROTEIN MREC"/>
    <property type="match status" value="1"/>
</dbReference>
<accession>A0A1X0YCT9</accession>
<dbReference type="PANTHER" id="PTHR34138:SF1">
    <property type="entry name" value="CELL SHAPE-DETERMINING PROTEIN MREC"/>
    <property type="match status" value="1"/>
</dbReference>
<dbReference type="PIRSF" id="PIRSF038471">
    <property type="entry name" value="MreC"/>
    <property type="match status" value="1"/>
</dbReference>
<protein>
    <recommendedName>
        <fullName evidence="2 5">Cell shape-determining protein MreC</fullName>
    </recommendedName>
    <alternativeName>
        <fullName evidence="4 5">Cell shape protein MreC</fullName>
    </alternativeName>
</protein>
<feature type="coiled-coil region" evidence="6">
    <location>
        <begin position="70"/>
        <end position="104"/>
    </location>
</feature>
<proteinExistence type="inferred from homology"/>
<evidence type="ECO:0000256" key="6">
    <source>
        <dbReference type="SAM" id="Coils"/>
    </source>
</evidence>
<dbReference type="STRING" id="1969733.B5V00_02750"/>
<comment type="similarity">
    <text evidence="1 5">Belongs to the MreC family.</text>
</comment>
<evidence type="ECO:0000256" key="2">
    <source>
        <dbReference type="ARBA" id="ARBA00013855"/>
    </source>
</evidence>
<comment type="caution">
    <text evidence="8">The sequence shown here is derived from an EMBL/GenBank/DDBJ whole genome shotgun (WGS) entry which is preliminary data.</text>
</comment>
<dbReference type="Pfam" id="PF04085">
    <property type="entry name" value="MreC"/>
    <property type="match status" value="1"/>
</dbReference>
<dbReference type="AlphaFoldDB" id="A0A1X0YCT9"/>
<gene>
    <name evidence="8" type="ORF">B5V00_02750</name>
</gene>
<dbReference type="InterPro" id="IPR042175">
    <property type="entry name" value="Cell/Rod_MreC_2"/>
</dbReference>
<keyword evidence="6" id="KW-0175">Coiled coil</keyword>
<evidence type="ECO:0000313" key="8">
    <source>
        <dbReference type="EMBL" id="ORJ62988.1"/>
    </source>
</evidence>
<evidence type="ECO:0000256" key="4">
    <source>
        <dbReference type="ARBA" id="ARBA00032089"/>
    </source>
</evidence>
<name>A0A1X0YCT9_9BACT</name>
<dbReference type="GO" id="GO:0008360">
    <property type="term" value="P:regulation of cell shape"/>
    <property type="evidence" value="ECO:0007669"/>
    <property type="project" value="UniProtKB-KW"/>
</dbReference>